<sequence>MSIQDQKYEELTALELLRQDYKQGIMSALVGAGFSLNVSKHFLTWNGLLYDMVFEKYESQIKKAYEEHIKENNTIGSKSKRDFYFDKVSELIKEIGALPLASQYVHEHENMHESIDAYIEDHIPYAKISEEGIHLYKKDKEIDKCDVDCLKLHQLLLQCVGFRNYFTTNYDNLLEISIDMEERPITVVNRGKDLSNTSADCKIIKIHGSLREDQNDSSGFDGCNDTNYIITQEDYNSYEKKHSAFKTILNTEMLQGVFCLIGFSGTDPNFRSCIDWLLKILGSQDDKQVKFYLIDLSEKEPEPYITAYYLHKHIKVVRLRDQKIMDLLGLTNSNSEVVNESSKEYTTTNNDVILSNKSLLEAFLNYLREAYPTFADDHDEFTYDKALSESKCAVFDYRKLWEKGLGILRKEELSQLAQEIKDVRKVVRFSKVIFPQENFIDLLMSKEPLTKDQAFLFALAVKDVGQIPSYYVNYHKEDEELSKQPIWIQLIEREKTLHGSMETMVEIEENWAIYEQILRYLFNLDFAKSKELLCNWDAINYWLQNKVMRMAVYEDQYKEAQKILDETIKKEKNPSEKLYEVILANFISHTWPQPYSTDNYWRYGLDGQGDMLSFMMSSLRDKKQKPKRRGWIGSTWNIGSNHGDYVKSLRILQFIIDSGIYVSLPGYIMFDIANWYVVFQNLFEYFPYPCFFYSIQYNDRDVQRRIGEDYAYNEKLQKFNEDILIKSLNAIGKDETPMYFKTGILNVTATMYIAVDEELWFEIFKESVFKTFLQRLQDAKDSDELVFNVKFALGSIRNPDNIYWAFQQLIARYSMNDGIVSGIIVNNLLIQYIQKKVKINDILLFPNVLSRKTLFLLNTLNNEGFLSDEFISSFCKIIHGTDVLDIPRDRVALFQLFNLTKNDKQSVEKIKHCFLSMDIWHCGILNDKEFGWTEPMYIRLNLLNDKIIWTDDEFDIIKDNLIKNVSLYDKAHKSLHEDTFIKSIQVLYLSDMIKFIDGLEPNRRESLLSCREIIEKLLLDRTEYADNIDLMMSEQSADVDRAMGNICEGIVHNGIEKYRDDIDFLIDRAIMKKPVALTRNLRCVKFICEQIISFGYAKKLLKLLSVYEDSESWHSLDLRFAFNYLHFIAKALKENGEIDEVIDFWIENSFVNRFIVE</sequence>
<proteinExistence type="predicted"/>
<dbReference type="Pfam" id="PF13289">
    <property type="entry name" value="SIR2_2"/>
    <property type="match status" value="1"/>
</dbReference>
<evidence type="ECO:0000313" key="2">
    <source>
        <dbReference type="Proteomes" id="UP000806522"/>
    </source>
</evidence>
<comment type="caution">
    <text evidence="1">The sequence shown here is derived from an EMBL/GenBank/DDBJ whole genome shotgun (WGS) entry which is preliminary data.</text>
</comment>
<evidence type="ECO:0000313" key="1">
    <source>
        <dbReference type="EMBL" id="MBE6271726.1"/>
    </source>
</evidence>
<organism evidence="1 2">
    <name type="scientific">Xylanibacter ruminicola</name>
    <name type="common">Prevotella ruminicola</name>
    <dbReference type="NCBI Taxonomy" id="839"/>
    <lineage>
        <taxon>Bacteria</taxon>
        <taxon>Pseudomonadati</taxon>
        <taxon>Bacteroidota</taxon>
        <taxon>Bacteroidia</taxon>
        <taxon>Bacteroidales</taxon>
        <taxon>Prevotellaceae</taxon>
        <taxon>Xylanibacter</taxon>
    </lineage>
</organism>
<accession>A0A9D5SAB5</accession>
<dbReference type="AlphaFoldDB" id="A0A9D5SAB5"/>
<gene>
    <name evidence="1" type="ORF">E7101_12400</name>
</gene>
<name>A0A9D5SAB5_XYLRU</name>
<protein>
    <submittedName>
        <fullName evidence="1">SIR2 family protein</fullName>
    </submittedName>
</protein>
<dbReference type="Proteomes" id="UP000806522">
    <property type="component" value="Unassembled WGS sequence"/>
</dbReference>
<dbReference type="EMBL" id="SUYC01000016">
    <property type="protein sequence ID" value="MBE6271726.1"/>
    <property type="molecule type" value="Genomic_DNA"/>
</dbReference>
<reference evidence="1" key="1">
    <citation type="submission" date="2019-04" db="EMBL/GenBank/DDBJ databases">
        <title>Evolution of Biomass-Degrading Anaerobic Consortia Revealed by Metagenomics.</title>
        <authorList>
            <person name="Peng X."/>
        </authorList>
    </citation>
    <scope>NUCLEOTIDE SEQUENCE</scope>
    <source>
        <strain evidence="1">SIG140</strain>
    </source>
</reference>